<reference evidence="3 4" key="1">
    <citation type="submission" date="2024-03" db="EMBL/GenBank/DDBJ databases">
        <title>Mouse gut bacterial collection (mGBC) of GemPharmatech.</title>
        <authorList>
            <person name="He Y."/>
            <person name="Dong L."/>
            <person name="Wu D."/>
            <person name="Gao X."/>
            <person name="Lin Z."/>
        </authorList>
    </citation>
    <scope>NUCLEOTIDE SEQUENCE [LARGE SCALE GENOMIC DNA]</scope>
    <source>
        <strain evidence="3 4">54-13</strain>
    </source>
</reference>
<dbReference type="RefSeq" id="WP_369863011.1">
    <property type="nucleotide sequence ID" value="NZ_JBCLPP010000001.1"/>
</dbReference>
<evidence type="ECO:0000256" key="1">
    <source>
        <dbReference type="SAM" id="MobiDB-lite"/>
    </source>
</evidence>
<protein>
    <submittedName>
        <fullName evidence="3">GLPGLI family protein</fullName>
    </submittedName>
</protein>
<accession>A0ABV4CRP4</accession>
<dbReference type="InterPro" id="IPR005901">
    <property type="entry name" value="GLPGLI"/>
</dbReference>
<dbReference type="Proteomes" id="UP001565200">
    <property type="component" value="Unassembled WGS sequence"/>
</dbReference>
<dbReference type="NCBIfam" id="TIGR01200">
    <property type="entry name" value="GLPGLI"/>
    <property type="match status" value="1"/>
</dbReference>
<sequence>MRSFFTYLFMLMAVAANADDYVKDAEPSILEVHYTRIQFTDTTQRDKHFFKDPVMLRVGATKSLFCGVNRLWKDSLAAVNPSLEFKVYIATMEENRKNGTQNLPEGYYWSYIYKNYPNGCLTEKNYFDGERRVYEEEWKKPQWEVSDSVKIILGYECFKAIASYRGRRWTAWFAPEIPVQDGPWKLCGLPGLILEAYDTRHEYSFTATGLRQNGIPDVGYMAYDDKRGVTKQLRDKYFNDWWKYKNSNFAAKMNALYGNGKMPEKKDSAPKYDLEETNYPHDL</sequence>
<evidence type="ECO:0000313" key="4">
    <source>
        <dbReference type="Proteomes" id="UP001565200"/>
    </source>
</evidence>
<feature type="region of interest" description="Disordered" evidence="1">
    <location>
        <begin position="262"/>
        <end position="283"/>
    </location>
</feature>
<dbReference type="Pfam" id="PF09697">
    <property type="entry name" value="Porph_ging"/>
    <property type="match status" value="1"/>
</dbReference>
<feature type="chain" id="PRO_5046790026" evidence="2">
    <location>
        <begin position="19"/>
        <end position="283"/>
    </location>
</feature>
<comment type="caution">
    <text evidence="3">The sequence shown here is derived from an EMBL/GenBank/DDBJ whole genome shotgun (WGS) entry which is preliminary data.</text>
</comment>
<feature type="signal peptide" evidence="2">
    <location>
        <begin position="1"/>
        <end position="18"/>
    </location>
</feature>
<evidence type="ECO:0000256" key="2">
    <source>
        <dbReference type="SAM" id="SignalP"/>
    </source>
</evidence>
<keyword evidence="4" id="KW-1185">Reference proteome</keyword>
<dbReference type="EMBL" id="JBCLPP010000001">
    <property type="protein sequence ID" value="MEY8244053.1"/>
    <property type="molecule type" value="Genomic_DNA"/>
</dbReference>
<proteinExistence type="predicted"/>
<organism evidence="3 4">
    <name type="scientific">Heminiphilus faecis</name>
    <dbReference type="NCBI Taxonomy" id="2601703"/>
    <lineage>
        <taxon>Bacteria</taxon>
        <taxon>Pseudomonadati</taxon>
        <taxon>Bacteroidota</taxon>
        <taxon>Bacteroidia</taxon>
        <taxon>Bacteroidales</taxon>
        <taxon>Muribaculaceae</taxon>
        <taxon>Heminiphilus</taxon>
    </lineage>
</organism>
<keyword evidence="2" id="KW-0732">Signal</keyword>
<gene>
    <name evidence="3" type="ORF">AAK873_00300</name>
</gene>
<evidence type="ECO:0000313" key="3">
    <source>
        <dbReference type="EMBL" id="MEY8244053.1"/>
    </source>
</evidence>
<name>A0ABV4CRP4_9BACT</name>